<evidence type="ECO:0000259" key="1">
    <source>
        <dbReference type="Pfam" id="PF08212"/>
    </source>
</evidence>
<proteinExistence type="predicted"/>
<accession>A0AA41WYL2</accession>
<evidence type="ECO:0000313" key="2">
    <source>
        <dbReference type="EMBL" id="MCP1175193.1"/>
    </source>
</evidence>
<protein>
    <submittedName>
        <fullName evidence="2">Lipocalin family protein</fullName>
    </submittedName>
</protein>
<organism evidence="2 3">
    <name type="scientific">Ralstonia chuxiongensis</name>
    <dbReference type="NCBI Taxonomy" id="2957504"/>
    <lineage>
        <taxon>Bacteria</taxon>
        <taxon>Pseudomonadati</taxon>
        <taxon>Pseudomonadota</taxon>
        <taxon>Betaproteobacteria</taxon>
        <taxon>Burkholderiales</taxon>
        <taxon>Burkholderiaceae</taxon>
        <taxon>Ralstonia</taxon>
    </lineage>
</organism>
<dbReference type="PANTHER" id="PTHR10612">
    <property type="entry name" value="APOLIPOPROTEIN D"/>
    <property type="match status" value="1"/>
</dbReference>
<dbReference type="InterPro" id="IPR002446">
    <property type="entry name" value="Lipocalin_bac"/>
</dbReference>
<feature type="domain" description="Lipocalin/cytosolic fatty-acid binding" evidence="1">
    <location>
        <begin position="72"/>
        <end position="210"/>
    </location>
</feature>
<dbReference type="PANTHER" id="PTHR10612:SF34">
    <property type="entry name" value="APOLIPOPROTEIN D"/>
    <property type="match status" value="1"/>
</dbReference>
<dbReference type="CDD" id="cd19438">
    <property type="entry name" value="lipocalin_Blc-like"/>
    <property type="match status" value="1"/>
</dbReference>
<comment type="caution">
    <text evidence="2">The sequence shown here is derived from an EMBL/GenBank/DDBJ whole genome shotgun (WGS) entry which is preliminary data.</text>
</comment>
<dbReference type="InterPro" id="IPR047202">
    <property type="entry name" value="Lipocalin_Blc-like_dom"/>
</dbReference>
<dbReference type="AlphaFoldDB" id="A0AA41WYL2"/>
<name>A0AA41WYL2_9RALS</name>
<reference evidence="3" key="1">
    <citation type="journal article" date="2023" name="Front. Microbiol.">
        <title>Ralstonia chuxiongensis sp. nov., Ralstonia mojiangensis sp. nov., and Ralstonia soli sp. nov., isolated from tobacco fields, are three novel species in the family Burkholderiaceae.</title>
        <authorList>
            <person name="Lu C.H."/>
            <person name="Zhang Y.Y."/>
            <person name="Jiang N."/>
            <person name="Chen W."/>
            <person name="Shao X."/>
            <person name="Zhao Z.M."/>
            <person name="Lu W.L."/>
            <person name="Hu X."/>
            <person name="Xi Y.X."/>
            <person name="Zou S.Y."/>
            <person name="Wei Q.J."/>
            <person name="Lin Z.L."/>
            <person name="Gong L."/>
            <person name="Gai X.T."/>
            <person name="Zhang L.Q."/>
            <person name="Li J.Y."/>
            <person name="Jin Y."/>
            <person name="Xia Z.Y."/>
        </authorList>
    </citation>
    <scope>NUCLEOTIDE SEQUENCE [LARGE SCALE GENOMIC DNA]</scope>
    <source>
        <strain evidence="3">21YRMH01-3</strain>
    </source>
</reference>
<dbReference type="Gene3D" id="2.40.128.20">
    <property type="match status" value="1"/>
</dbReference>
<dbReference type="Pfam" id="PF08212">
    <property type="entry name" value="Lipocalin_2"/>
    <property type="match status" value="1"/>
</dbReference>
<dbReference type="SUPFAM" id="SSF50814">
    <property type="entry name" value="Lipocalins"/>
    <property type="match status" value="1"/>
</dbReference>
<dbReference type="PRINTS" id="PR01171">
    <property type="entry name" value="BCTLIPOCALIN"/>
</dbReference>
<dbReference type="Proteomes" id="UP001162793">
    <property type="component" value="Unassembled WGS sequence"/>
</dbReference>
<keyword evidence="3" id="KW-1185">Reference proteome</keyword>
<dbReference type="InterPro" id="IPR012674">
    <property type="entry name" value="Calycin"/>
</dbReference>
<dbReference type="EMBL" id="JAMYWC010000007">
    <property type="protein sequence ID" value="MCP1175193.1"/>
    <property type="molecule type" value="Genomic_DNA"/>
</dbReference>
<evidence type="ECO:0000313" key="3">
    <source>
        <dbReference type="Proteomes" id="UP001162793"/>
    </source>
</evidence>
<dbReference type="InterPro" id="IPR000566">
    <property type="entry name" value="Lipocln_cytosolic_FA-bd_dom"/>
</dbReference>
<dbReference type="GO" id="GO:0006950">
    <property type="term" value="P:response to stress"/>
    <property type="evidence" value="ECO:0007669"/>
    <property type="project" value="UniProtKB-ARBA"/>
</dbReference>
<sequence length="219" mass="23972">MADALTAAFRFAKRAGLRGQGVFKQISVVVRATALSAMRARVYWLAPLLAGAFLAGCAPTSPPAGITAVTPFDLQRYQGRWYEQARLDHSFERGLTDVSATYQPQPDGSVRVVNRGFDPAKGEWREAVGKALFVGDHDTGSLKVSFFGPFYGGYHVAALDPGYRWALVVGPDRSYCWVLTRDKHLDPAQRDAIFARARALGIDTSALISVSHERQDPSQ</sequence>
<gene>
    <name evidence="2" type="ORF">NKG59_22735</name>
</gene>